<dbReference type="SUPFAM" id="SSF53448">
    <property type="entry name" value="Nucleotide-diphospho-sugar transferases"/>
    <property type="match status" value="1"/>
</dbReference>
<accession>A0A240ENV7</accession>
<reference evidence="4" key="1">
    <citation type="submission" date="2016-06" db="EMBL/GenBank/DDBJ databases">
        <authorList>
            <person name="Rodrigo-Torres L."/>
            <person name="Arahal R.D."/>
            <person name="Lucena T."/>
        </authorList>
    </citation>
    <scope>NUCLEOTIDE SEQUENCE [LARGE SCALE GENOMIC DNA]</scope>
    <source>
        <strain evidence="4">CECT8203</strain>
    </source>
</reference>
<dbReference type="RefSeq" id="WP_096994711.1">
    <property type="nucleotide sequence ID" value="NZ_JBHSII010000007.1"/>
</dbReference>
<protein>
    <submittedName>
        <fullName evidence="3">Molybdenum cofactor cytidylyltransferase</fullName>
        <ecNumber evidence="3">2.7.7.76</ecNumber>
    </submittedName>
</protein>
<dbReference type="Gene3D" id="3.90.550.10">
    <property type="entry name" value="Spore Coat Polysaccharide Biosynthesis Protein SpsA, Chain A"/>
    <property type="match status" value="1"/>
</dbReference>
<dbReference type="InterPro" id="IPR029044">
    <property type="entry name" value="Nucleotide-diphossugar_trans"/>
</dbReference>
<dbReference type="Proteomes" id="UP000219336">
    <property type="component" value="Unassembled WGS sequence"/>
</dbReference>
<evidence type="ECO:0000256" key="1">
    <source>
        <dbReference type="ARBA" id="ARBA00022842"/>
    </source>
</evidence>
<feature type="domain" description="MobA-like NTP transferase" evidence="2">
    <location>
        <begin position="10"/>
        <end position="149"/>
    </location>
</feature>
<dbReference type="PANTHER" id="PTHR43777:SF1">
    <property type="entry name" value="MOLYBDENUM COFACTOR CYTIDYLYLTRANSFERASE"/>
    <property type="match status" value="1"/>
</dbReference>
<name>A0A240ENV7_9VIBR</name>
<dbReference type="InterPro" id="IPR025877">
    <property type="entry name" value="MobA-like_NTP_Trfase"/>
</dbReference>
<keyword evidence="3" id="KW-0808">Transferase</keyword>
<dbReference type="GO" id="GO:0061602">
    <property type="term" value="F:molybdenum cofactor cytidylyltransferase activity"/>
    <property type="evidence" value="ECO:0007669"/>
    <property type="project" value="UniProtKB-EC"/>
</dbReference>
<gene>
    <name evidence="3" type="primary">mocA</name>
    <name evidence="3" type="ORF">VTH8203_03343</name>
</gene>
<dbReference type="Pfam" id="PF12804">
    <property type="entry name" value="NTP_transf_3"/>
    <property type="match status" value="1"/>
</dbReference>
<dbReference type="OrthoDB" id="5298023at2"/>
<keyword evidence="1" id="KW-0460">Magnesium</keyword>
<proteinExistence type="predicted"/>
<keyword evidence="3" id="KW-0548">Nucleotidyltransferase</keyword>
<evidence type="ECO:0000313" key="4">
    <source>
        <dbReference type="Proteomes" id="UP000219336"/>
    </source>
</evidence>
<dbReference type="CDD" id="cd04182">
    <property type="entry name" value="GT_2_like_f"/>
    <property type="match status" value="1"/>
</dbReference>
<dbReference type="EC" id="2.7.7.76" evidence="3"/>
<dbReference type="EMBL" id="OANU01000068">
    <property type="protein sequence ID" value="SNX49695.1"/>
    <property type="molecule type" value="Genomic_DNA"/>
</dbReference>
<organism evidence="3 4">
    <name type="scientific">Vibrio thalassae</name>
    <dbReference type="NCBI Taxonomy" id="1243014"/>
    <lineage>
        <taxon>Bacteria</taxon>
        <taxon>Pseudomonadati</taxon>
        <taxon>Pseudomonadota</taxon>
        <taxon>Gammaproteobacteria</taxon>
        <taxon>Vibrionales</taxon>
        <taxon>Vibrionaceae</taxon>
        <taxon>Vibrio</taxon>
    </lineage>
</organism>
<dbReference type="PANTHER" id="PTHR43777">
    <property type="entry name" value="MOLYBDENUM COFACTOR CYTIDYLYLTRANSFERASE"/>
    <property type="match status" value="1"/>
</dbReference>
<evidence type="ECO:0000313" key="3">
    <source>
        <dbReference type="EMBL" id="SNX49695.1"/>
    </source>
</evidence>
<sequence length="197" mass="22542">MIKNKNNIDCVIPAAGLSSRMGCWKLTLPYKDNTILEQSITNALSFCTRVILVVGHREDELIEQFQDNKKVTIVRNQHYRSGMFSSLQLGINEVDTEFFYISHGDMPCIEKEIYKNLWEHKVTGTLFPGEPRATGHPVLIHTASFKAQRDQGNFDSMKSILKLGEMAYLRLCDPTIHLDVDTPEAYQKLLKLTQSMY</sequence>
<keyword evidence="4" id="KW-1185">Reference proteome</keyword>
<evidence type="ECO:0000259" key="2">
    <source>
        <dbReference type="Pfam" id="PF12804"/>
    </source>
</evidence>
<dbReference type="AlphaFoldDB" id="A0A240ENV7"/>